<dbReference type="GO" id="GO:0005829">
    <property type="term" value="C:cytosol"/>
    <property type="evidence" value="ECO:0007669"/>
    <property type="project" value="TreeGrafter"/>
</dbReference>
<organism evidence="5 7">
    <name type="scientific">Geotoga petraea</name>
    <dbReference type="NCBI Taxonomy" id="28234"/>
    <lineage>
        <taxon>Bacteria</taxon>
        <taxon>Thermotogati</taxon>
        <taxon>Thermotogota</taxon>
        <taxon>Thermotogae</taxon>
        <taxon>Petrotogales</taxon>
        <taxon>Petrotogaceae</taxon>
        <taxon>Geotoga</taxon>
    </lineage>
</organism>
<dbReference type="CDD" id="cd03424">
    <property type="entry name" value="NUDIX_ADPRase_Nudt5_UGPPase_Nudt14"/>
    <property type="match status" value="1"/>
</dbReference>
<dbReference type="Gene3D" id="3.90.79.10">
    <property type="entry name" value="Nucleoside Triphosphate Pyrophosphohydrolase"/>
    <property type="match status" value="1"/>
</dbReference>
<dbReference type="PANTHER" id="PTHR11839:SF18">
    <property type="entry name" value="NUDIX HYDROLASE DOMAIN-CONTAINING PROTEIN"/>
    <property type="match status" value="1"/>
</dbReference>
<feature type="domain" description="Nudix hydrolase" evidence="4">
    <location>
        <begin position="39"/>
        <end position="168"/>
    </location>
</feature>
<reference evidence="5 7" key="1">
    <citation type="submission" date="2016-10" db="EMBL/GenBank/DDBJ databases">
        <authorList>
            <person name="de Groot N.N."/>
        </authorList>
    </citation>
    <scope>NUCLEOTIDE SEQUENCE [LARGE SCALE GENOMIC DNA]</scope>
    <source>
        <strain evidence="5 7">WG14</strain>
    </source>
</reference>
<evidence type="ECO:0000313" key="8">
    <source>
        <dbReference type="Proteomes" id="UP000297288"/>
    </source>
</evidence>
<evidence type="ECO:0000256" key="2">
    <source>
        <dbReference type="ARBA" id="ARBA00022801"/>
    </source>
</evidence>
<proteinExistence type="inferred from homology"/>
<dbReference type="FunFam" id="3.90.79.10:FF:000024">
    <property type="entry name" value="ADP-ribose pyrophosphatase"/>
    <property type="match status" value="1"/>
</dbReference>
<evidence type="ECO:0000313" key="5">
    <source>
        <dbReference type="EMBL" id="SDC68887.1"/>
    </source>
</evidence>
<protein>
    <submittedName>
        <fullName evidence="5">ADP-ribose pyrophosphatase</fullName>
    </submittedName>
    <submittedName>
        <fullName evidence="6">NUDIX hydrolase</fullName>
    </submittedName>
</protein>
<sequence>MKFYEKELNKNVIFQGNIIDMEKYDIELPNKKKATREVIRHPGAVGVLVIDDENKIWLVEQYRFPIAQNLLEIPAGKMDHGESPEQTAKRELKEETGIVSENLISLGKIYTTAGFSDEVIYLYLAKNITISSQKLDDDEFLDIIKLDYEDFKKKILKNEITDSKTLAAFARYELLKQSQEGNI</sequence>
<dbReference type="PROSITE" id="PS51462">
    <property type="entry name" value="NUDIX"/>
    <property type="match status" value="1"/>
</dbReference>
<comment type="similarity">
    <text evidence="3">Belongs to the Nudix hydrolase family.</text>
</comment>
<dbReference type="SUPFAM" id="SSF55811">
    <property type="entry name" value="Nudix"/>
    <property type="match status" value="1"/>
</dbReference>
<dbReference type="InterPro" id="IPR015797">
    <property type="entry name" value="NUDIX_hydrolase-like_dom_sf"/>
</dbReference>
<dbReference type="PANTHER" id="PTHR11839">
    <property type="entry name" value="UDP/ADP-SUGAR PYROPHOSPHATASE"/>
    <property type="match status" value="1"/>
</dbReference>
<evidence type="ECO:0000259" key="4">
    <source>
        <dbReference type="PROSITE" id="PS51462"/>
    </source>
</evidence>
<dbReference type="EMBL" id="SRME01000003">
    <property type="protein sequence ID" value="TGG87820.1"/>
    <property type="molecule type" value="Genomic_DNA"/>
</dbReference>
<comment type="cofactor">
    <cofactor evidence="1">
        <name>Mg(2+)</name>
        <dbReference type="ChEBI" id="CHEBI:18420"/>
    </cofactor>
</comment>
<dbReference type="Proteomes" id="UP000297288">
    <property type="component" value="Unassembled WGS sequence"/>
</dbReference>
<dbReference type="InterPro" id="IPR020084">
    <property type="entry name" value="NUDIX_hydrolase_CS"/>
</dbReference>
<dbReference type="PROSITE" id="PS00893">
    <property type="entry name" value="NUDIX_BOX"/>
    <property type="match status" value="1"/>
</dbReference>
<dbReference type="GO" id="GO:0016462">
    <property type="term" value="F:pyrophosphatase activity"/>
    <property type="evidence" value="ECO:0007669"/>
    <property type="project" value="UniProtKB-ARBA"/>
</dbReference>
<evidence type="ECO:0000313" key="7">
    <source>
        <dbReference type="Proteomes" id="UP000199322"/>
    </source>
</evidence>
<accession>A0A1G6NNM6</accession>
<dbReference type="EMBL" id="FMYV01000006">
    <property type="protein sequence ID" value="SDC68887.1"/>
    <property type="molecule type" value="Genomic_DNA"/>
</dbReference>
<keyword evidence="2 3" id="KW-0378">Hydrolase</keyword>
<evidence type="ECO:0000256" key="1">
    <source>
        <dbReference type="ARBA" id="ARBA00001946"/>
    </source>
</evidence>
<gene>
    <name evidence="6" type="ORF">E4650_05610</name>
    <name evidence="5" type="ORF">SAMN04488588_1589</name>
</gene>
<dbReference type="RefSeq" id="WP_091404557.1">
    <property type="nucleotide sequence ID" value="NZ_FMYV01000006.1"/>
</dbReference>
<dbReference type="Pfam" id="PF00293">
    <property type="entry name" value="NUDIX"/>
    <property type="match status" value="1"/>
</dbReference>
<dbReference type="InterPro" id="IPR020476">
    <property type="entry name" value="Nudix_hydrolase"/>
</dbReference>
<evidence type="ECO:0000313" key="6">
    <source>
        <dbReference type="EMBL" id="TGG87820.1"/>
    </source>
</evidence>
<dbReference type="OrthoDB" id="9806150at2"/>
<dbReference type="STRING" id="28234.SAMN04488588_1589"/>
<dbReference type="GO" id="GO:0006753">
    <property type="term" value="P:nucleoside phosphate metabolic process"/>
    <property type="evidence" value="ECO:0007669"/>
    <property type="project" value="TreeGrafter"/>
</dbReference>
<dbReference type="GO" id="GO:0019693">
    <property type="term" value="P:ribose phosphate metabolic process"/>
    <property type="evidence" value="ECO:0007669"/>
    <property type="project" value="TreeGrafter"/>
</dbReference>
<evidence type="ECO:0000256" key="3">
    <source>
        <dbReference type="RuleBase" id="RU003476"/>
    </source>
</evidence>
<dbReference type="Proteomes" id="UP000199322">
    <property type="component" value="Unassembled WGS sequence"/>
</dbReference>
<name>A0A1G6NNM6_9BACT</name>
<dbReference type="InterPro" id="IPR000086">
    <property type="entry name" value="NUDIX_hydrolase_dom"/>
</dbReference>
<dbReference type="AlphaFoldDB" id="A0A1G6NNM6"/>
<dbReference type="PRINTS" id="PR00502">
    <property type="entry name" value="NUDIXFAMILY"/>
</dbReference>
<reference evidence="6 8" key="2">
    <citation type="submission" date="2019-04" db="EMBL/GenBank/DDBJ databases">
        <title>Draft genome sequence data and analysis of a Fermenting Bacterium, Geotoga petraea strain HO-Geo1, isolated from heavy-oil petroleum reservoir in Russia.</title>
        <authorList>
            <person name="Grouzdev D.S."/>
            <person name="Semenova E.M."/>
            <person name="Sokolova D.S."/>
            <person name="Tourova T.P."/>
            <person name="Poltaraus A.B."/>
            <person name="Nazina T.N."/>
        </authorList>
    </citation>
    <scope>NUCLEOTIDE SEQUENCE [LARGE SCALE GENOMIC DNA]</scope>
    <source>
        <strain evidence="6 8">HO-Geo1</strain>
    </source>
</reference>
<keyword evidence="7" id="KW-1185">Reference proteome</keyword>